<dbReference type="EMBL" id="VIFK01000001">
    <property type="protein sequence ID" value="TQF01074.1"/>
    <property type="molecule type" value="Genomic_DNA"/>
</dbReference>
<dbReference type="PROSITE" id="PS50901">
    <property type="entry name" value="FTSK"/>
    <property type="match status" value="1"/>
</dbReference>
<dbReference type="Pfam" id="PF01580">
    <property type="entry name" value="FtsK_SpoIIIE"/>
    <property type="match status" value="1"/>
</dbReference>
<evidence type="ECO:0000256" key="6">
    <source>
        <dbReference type="ARBA" id="ARBA00022692"/>
    </source>
</evidence>
<feature type="transmembrane region" description="Helical" evidence="16">
    <location>
        <begin position="78"/>
        <end position="98"/>
    </location>
</feature>
<protein>
    <recommendedName>
        <fullName evidence="3">DNA translocase FtsK</fullName>
    </recommendedName>
</protein>
<feature type="binding site" evidence="14">
    <location>
        <begin position="425"/>
        <end position="432"/>
    </location>
    <ligand>
        <name>ATP</name>
        <dbReference type="ChEBI" id="CHEBI:30616"/>
    </ligand>
</feature>
<evidence type="ECO:0000256" key="1">
    <source>
        <dbReference type="ARBA" id="ARBA00004651"/>
    </source>
</evidence>
<keyword evidence="8" id="KW-0159">Chromosome partition</keyword>
<dbReference type="SUPFAM" id="SSF52540">
    <property type="entry name" value="P-loop containing nucleoside triphosphate hydrolases"/>
    <property type="match status" value="1"/>
</dbReference>
<dbReference type="Gene3D" id="1.10.10.10">
    <property type="entry name" value="Winged helix-like DNA-binding domain superfamily/Winged helix DNA-binding domain"/>
    <property type="match status" value="1"/>
</dbReference>
<reference evidence="18 19" key="1">
    <citation type="submission" date="2019-06" db="EMBL/GenBank/DDBJ databases">
        <title>Metagenome assembled Genome of Spiribacter salinus SL48-SHIP from the microbial mat of Salt Lake 48 (Novosibirsk region, Russia).</title>
        <authorList>
            <person name="Shipova A."/>
            <person name="Rozanov A.S."/>
            <person name="Bryanskaya A.V."/>
            <person name="Peltek S.E."/>
        </authorList>
    </citation>
    <scope>NUCLEOTIDE SEQUENCE [LARGE SCALE GENOMIC DNA]</scope>
    <source>
        <strain evidence="18">SL48-SHIP-2</strain>
    </source>
</reference>
<dbReference type="InterPro" id="IPR041027">
    <property type="entry name" value="FtsK_alpha"/>
</dbReference>
<organism evidence="18 19">
    <name type="scientific">Spiribacter salinus</name>
    <dbReference type="NCBI Taxonomy" id="1335746"/>
    <lineage>
        <taxon>Bacteria</taxon>
        <taxon>Pseudomonadati</taxon>
        <taxon>Pseudomonadota</taxon>
        <taxon>Gammaproteobacteria</taxon>
        <taxon>Chromatiales</taxon>
        <taxon>Ectothiorhodospiraceae</taxon>
        <taxon>Spiribacter</taxon>
    </lineage>
</organism>
<evidence type="ECO:0000256" key="11">
    <source>
        <dbReference type="ARBA" id="ARBA00023125"/>
    </source>
</evidence>
<sequence>MADKTTARQPMAPISQQMGRMLREAAFLLLLAVAGFMLLALLSYDPADPGWSQARPTAGVSNAGGLVGAYWADLSLYLFGYLGFLFPILIGLLGALLFRWQRRDGKVHWGIVGVRVAGFALTLIAGAALARLHIEPMAGTVPLSSGGVLGNLVGDRIEQAFSFTGATLLALSVFLAGVTLFTGLSWIALMDHLGHFVLAQGHYLTLARNKLQDLQAARQARQQRQSARQEEKQRARKRPKPAIAPPAADARPGERARKEQQIQLFETPPTPGELPPVSLLDPPKTEKPGYTPDALEAMSRLVEHKLRDFGIEVEVVAVQPGPVITRFELKPAAGVKVSQITNLAKDLARALSVTAVRVVEVIPGKSVVGLEIPNEHRQVIALSEIVRSEEFEQNASPLTLAIGKDIGGYTQVVDLGKMPHLLVAGTTGSGKSVGINAMILSLLYKNGPEQVRTIMIDPKMLELSVYDGIPHLLAPVVTDMKEAGNALRWCVAEMERRYRLMASLGVRNIAGANRKIREANERGEPLTDPLWAPPDDRIEPTLDGDGEAPSAPVLEPMPYIVVVVDEFADMMMMVGKKVEELIARLAQKARASGIHLILATQRPSVDVITGLIKANIPTRMAFQVSSRVDSRTILDQMGAESLLGHGDMLYLGPSSRGIPERVHGAFVSDAEVHRVAEHLKKSGEPAYIEGLLEESGADGSMPGLAGDMNAGGGEADPLYDQAVRIVTETRKASISGVQRRLKIGYNRAARLVEEMEAAGIVGPLQSNGGREVIAPPPPKD</sequence>
<dbReference type="CDD" id="cd01127">
    <property type="entry name" value="TrwB_TraG_TraD_VirD4"/>
    <property type="match status" value="1"/>
</dbReference>
<keyword evidence="11" id="KW-0238">DNA-binding</keyword>
<dbReference type="Proteomes" id="UP000315400">
    <property type="component" value="Unassembled WGS sequence"/>
</dbReference>
<evidence type="ECO:0000256" key="15">
    <source>
        <dbReference type="SAM" id="MobiDB-lite"/>
    </source>
</evidence>
<dbReference type="FunFam" id="3.30.980.40:FF:000001">
    <property type="entry name" value="DNA translocase FtsK"/>
    <property type="match status" value="1"/>
</dbReference>
<feature type="transmembrane region" description="Helical" evidence="16">
    <location>
        <begin position="110"/>
        <end position="130"/>
    </location>
</feature>
<dbReference type="GO" id="GO:0051301">
    <property type="term" value="P:cell division"/>
    <property type="evidence" value="ECO:0007669"/>
    <property type="project" value="UniProtKB-KW"/>
</dbReference>
<keyword evidence="5 18" id="KW-0132">Cell division</keyword>
<dbReference type="InterPro" id="IPR027417">
    <property type="entry name" value="P-loop_NTPase"/>
</dbReference>
<evidence type="ECO:0000256" key="16">
    <source>
        <dbReference type="SAM" id="Phobius"/>
    </source>
</evidence>
<dbReference type="InterPro" id="IPR050206">
    <property type="entry name" value="FtsK/SpoIIIE/SftA"/>
</dbReference>
<dbReference type="PANTHER" id="PTHR22683:SF41">
    <property type="entry name" value="DNA TRANSLOCASE FTSK"/>
    <property type="match status" value="1"/>
</dbReference>
<comment type="caution">
    <text evidence="18">The sequence shown here is derived from an EMBL/GenBank/DDBJ whole genome shotgun (WGS) entry which is preliminary data.</text>
</comment>
<evidence type="ECO:0000256" key="13">
    <source>
        <dbReference type="ARBA" id="ARBA00023306"/>
    </source>
</evidence>
<dbReference type="GO" id="GO:0005524">
    <property type="term" value="F:ATP binding"/>
    <property type="evidence" value="ECO:0007669"/>
    <property type="project" value="UniProtKB-UniRule"/>
</dbReference>
<feature type="transmembrane region" description="Helical" evidence="16">
    <location>
        <begin position="136"/>
        <end position="154"/>
    </location>
</feature>
<dbReference type="SUPFAM" id="SSF46785">
    <property type="entry name" value="Winged helix' DNA-binding domain"/>
    <property type="match status" value="1"/>
</dbReference>
<feature type="domain" description="FtsK" evidence="17">
    <location>
        <begin position="395"/>
        <end position="631"/>
    </location>
</feature>
<evidence type="ECO:0000256" key="4">
    <source>
        <dbReference type="ARBA" id="ARBA00022475"/>
    </source>
</evidence>
<dbReference type="InterPro" id="IPR036388">
    <property type="entry name" value="WH-like_DNA-bd_sf"/>
</dbReference>
<dbReference type="InterPro" id="IPR036390">
    <property type="entry name" value="WH_DNA-bd_sf"/>
</dbReference>
<evidence type="ECO:0000256" key="7">
    <source>
        <dbReference type="ARBA" id="ARBA00022741"/>
    </source>
</evidence>
<evidence type="ECO:0000313" key="19">
    <source>
        <dbReference type="Proteomes" id="UP000315400"/>
    </source>
</evidence>
<dbReference type="AlphaFoldDB" id="A0A540VY82"/>
<dbReference type="SMART" id="SM00843">
    <property type="entry name" value="Ftsk_gamma"/>
    <property type="match status" value="1"/>
</dbReference>
<evidence type="ECO:0000256" key="12">
    <source>
        <dbReference type="ARBA" id="ARBA00023136"/>
    </source>
</evidence>
<dbReference type="InterPro" id="IPR025199">
    <property type="entry name" value="FtsK_4TM"/>
</dbReference>
<dbReference type="PANTHER" id="PTHR22683">
    <property type="entry name" value="SPORULATION PROTEIN RELATED"/>
    <property type="match status" value="1"/>
</dbReference>
<evidence type="ECO:0000256" key="5">
    <source>
        <dbReference type="ARBA" id="ARBA00022618"/>
    </source>
</evidence>
<dbReference type="GO" id="GO:0007059">
    <property type="term" value="P:chromosome segregation"/>
    <property type="evidence" value="ECO:0007669"/>
    <property type="project" value="UniProtKB-KW"/>
</dbReference>
<feature type="region of interest" description="Disordered" evidence="15">
    <location>
        <begin position="216"/>
        <end position="286"/>
    </location>
</feature>
<dbReference type="Pfam" id="PF17854">
    <property type="entry name" value="FtsK_alpha"/>
    <property type="match status" value="1"/>
</dbReference>
<dbReference type="FunFam" id="3.40.50.300:FF:000209">
    <property type="entry name" value="Cell division protein FtsK"/>
    <property type="match status" value="1"/>
</dbReference>
<evidence type="ECO:0000313" key="18">
    <source>
        <dbReference type="EMBL" id="TQF01074.1"/>
    </source>
</evidence>
<keyword evidence="7 14" id="KW-0547">Nucleotide-binding</keyword>
<keyword evidence="10 16" id="KW-1133">Transmembrane helix</keyword>
<keyword evidence="4" id="KW-1003">Cell membrane</keyword>
<evidence type="ECO:0000256" key="8">
    <source>
        <dbReference type="ARBA" id="ARBA00022829"/>
    </source>
</evidence>
<keyword evidence="9 14" id="KW-0067">ATP-binding</keyword>
<comment type="similarity">
    <text evidence="2">Belongs to the FtsK/SpoIIIE/SftA family.</text>
</comment>
<feature type="transmembrane region" description="Helical" evidence="16">
    <location>
        <begin position="166"/>
        <end position="189"/>
    </location>
</feature>
<dbReference type="GO" id="GO:0003677">
    <property type="term" value="F:DNA binding"/>
    <property type="evidence" value="ECO:0007669"/>
    <property type="project" value="UniProtKB-KW"/>
</dbReference>
<dbReference type="Gene3D" id="3.30.980.40">
    <property type="match status" value="1"/>
</dbReference>
<evidence type="ECO:0000259" key="17">
    <source>
        <dbReference type="PROSITE" id="PS50901"/>
    </source>
</evidence>
<dbReference type="InterPro" id="IPR018541">
    <property type="entry name" value="Ftsk_gamma"/>
</dbReference>
<dbReference type="STRING" id="1260251.SPISAL_05805"/>
<proteinExistence type="inferred from homology"/>
<dbReference type="Pfam" id="PF09397">
    <property type="entry name" value="FtsK_gamma"/>
    <property type="match status" value="1"/>
</dbReference>
<evidence type="ECO:0000256" key="9">
    <source>
        <dbReference type="ARBA" id="ARBA00022840"/>
    </source>
</evidence>
<keyword evidence="6 16" id="KW-0812">Transmembrane</keyword>
<dbReference type="Gene3D" id="3.40.50.300">
    <property type="entry name" value="P-loop containing nucleotide triphosphate hydrolases"/>
    <property type="match status" value="1"/>
</dbReference>
<feature type="compositionally biased region" description="Basic and acidic residues" evidence="15">
    <location>
        <begin position="251"/>
        <end position="260"/>
    </location>
</feature>
<comment type="subcellular location">
    <subcellularLocation>
        <location evidence="1">Cell membrane</location>
        <topology evidence="1">Multi-pass membrane protein</topology>
    </subcellularLocation>
</comment>
<dbReference type="GO" id="GO:0005886">
    <property type="term" value="C:plasma membrane"/>
    <property type="evidence" value="ECO:0007669"/>
    <property type="project" value="UniProtKB-SubCell"/>
</dbReference>
<dbReference type="Pfam" id="PF13491">
    <property type="entry name" value="FtsK_4TM"/>
    <property type="match status" value="1"/>
</dbReference>
<accession>A0A540VY82</accession>
<gene>
    <name evidence="18" type="ORF">FKY71_00395</name>
</gene>
<keyword evidence="12 16" id="KW-0472">Membrane</keyword>
<feature type="compositionally biased region" description="Low complexity" evidence="15">
    <location>
        <begin position="216"/>
        <end position="226"/>
    </location>
</feature>
<evidence type="ECO:0000256" key="14">
    <source>
        <dbReference type="PROSITE-ProRule" id="PRU00289"/>
    </source>
</evidence>
<evidence type="ECO:0000256" key="3">
    <source>
        <dbReference type="ARBA" id="ARBA00020887"/>
    </source>
</evidence>
<name>A0A540VY82_9GAMM</name>
<keyword evidence="13" id="KW-0131">Cell cycle</keyword>
<evidence type="ECO:0000256" key="2">
    <source>
        <dbReference type="ARBA" id="ARBA00006474"/>
    </source>
</evidence>
<evidence type="ECO:0000256" key="10">
    <source>
        <dbReference type="ARBA" id="ARBA00022989"/>
    </source>
</evidence>
<dbReference type="InterPro" id="IPR002543">
    <property type="entry name" value="FtsK_dom"/>
</dbReference>